<dbReference type="Proteomes" id="UP001142610">
    <property type="component" value="Unassembled WGS sequence"/>
</dbReference>
<feature type="binding site" evidence="6">
    <location>
        <position position="65"/>
    </location>
    <ligand>
        <name>Mg(2+)</name>
        <dbReference type="ChEBI" id="CHEBI:18420"/>
        <label>1</label>
    </ligand>
</feature>
<sequence>MSPLKNVMVEAALAGSRVVLDVYERGAAVKEKADGSPVTEADEKAEAAILDVLHRGAATIPIIAEESVAGGQVPKASPIFFLVDPLDGTKEFVQRTGEFTVNIALIEDGVPAAGVVTVPAQGMLYFGDATEAFRQRYDFASGTAKGEEEMIAVRSAPDSGAIAMTSRSHGSTETQAMLKRLGVTDVLPAGSSLKFCAIAEGRADLYPRLGRTMEWDTAAAHAVLRAAGGEVYVFDGQKRGPALAYGKEERGFDNPHFLAVGG</sequence>
<dbReference type="GO" id="GO:0050427">
    <property type="term" value="P:3'-phosphoadenosine 5'-phosphosulfate metabolic process"/>
    <property type="evidence" value="ECO:0007669"/>
    <property type="project" value="TreeGrafter"/>
</dbReference>
<feature type="binding site" evidence="6">
    <location>
        <position position="65"/>
    </location>
    <ligand>
        <name>substrate</name>
    </ligand>
</feature>
<keyword evidence="3 6" id="KW-0997">Cell inner membrane</keyword>
<feature type="binding site" evidence="6">
    <location>
        <position position="87"/>
    </location>
    <ligand>
        <name>Mg(2+)</name>
        <dbReference type="ChEBI" id="CHEBI:18420"/>
        <label>2</label>
    </ligand>
</feature>
<evidence type="ECO:0000256" key="3">
    <source>
        <dbReference type="ARBA" id="ARBA00022519"/>
    </source>
</evidence>
<dbReference type="SUPFAM" id="SSF56655">
    <property type="entry name" value="Carbohydrate phosphatase"/>
    <property type="match status" value="1"/>
</dbReference>
<proteinExistence type="inferred from homology"/>
<dbReference type="InterPro" id="IPR050725">
    <property type="entry name" value="CysQ/Inositol_MonoPase"/>
</dbReference>
<feature type="binding site" evidence="6">
    <location>
        <position position="216"/>
    </location>
    <ligand>
        <name>Mg(2+)</name>
        <dbReference type="ChEBI" id="CHEBI:18420"/>
        <label>2</label>
    </ligand>
</feature>
<feature type="binding site" evidence="7">
    <location>
        <position position="87"/>
    </location>
    <ligand>
        <name>Mg(2+)</name>
        <dbReference type="ChEBI" id="CHEBI:18420"/>
        <label>1</label>
        <note>catalytic</note>
    </ligand>
</feature>
<keyword evidence="5 6" id="KW-0472">Membrane</keyword>
<dbReference type="PROSITE" id="PS00630">
    <property type="entry name" value="IMP_2"/>
    <property type="match status" value="1"/>
</dbReference>
<comment type="catalytic activity">
    <reaction evidence="6">
        <text>adenosine 3',5'-bisphosphate + H2O = AMP + phosphate</text>
        <dbReference type="Rhea" id="RHEA:10040"/>
        <dbReference type="ChEBI" id="CHEBI:15377"/>
        <dbReference type="ChEBI" id="CHEBI:43474"/>
        <dbReference type="ChEBI" id="CHEBI:58343"/>
        <dbReference type="ChEBI" id="CHEBI:456215"/>
        <dbReference type="EC" id="3.1.3.7"/>
    </reaction>
</comment>
<feature type="binding site" evidence="7">
    <location>
        <position position="65"/>
    </location>
    <ligand>
        <name>Mg(2+)</name>
        <dbReference type="ChEBI" id="CHEBI:18420"/>
        <label>1</label>
        <note>catalytic</note>
    </ligand>
</feature>
<dbReference type="EMBL" id="JANIBC010000002">
    <property type="protein sequence ID" value="MCQ8184528.1"/>
    <property type="molecule type" value="Genomic_DNA"/>
</dbReference>
<keyword evidence="6 7" id="KW-0479">Metal-binding</keyword>
<evidence type="ECO:0000313" key="8">
    <source>
        <dbReference type="EMBL" id="MCQ8184528.1"/>
    </source>
</evidence>
<reference evidence="8" key="1">
    <citation type="submission" date="2022-07" db="EMBL/GenBank/DDBJ databases">
        <title>Parvularcula maris sp. nov., an algicidal bacterium isolated from seawater.</title>
        <authorList>
            <person name="Li F."/>
        </authorList>
    </citation>
    <scope>NUCLEOTIDE SEQUENCE</scope>
    <source>
        <strain evidence="8">BGMRC 0090</strain>
    </source>
</reference>
<dbReference type="Pfam" id="PF00459">
    <property type="entry name" value="Inositol_P"/>
    <property type="match status" value="1"/>
</dbReference>
<comment type="subcellular location">
    <subcellularLocation>
        <location evidence="6">Cell inner membrane</location>
        <topology evidence="6">Peripheral membrane protein</topology>
        <orientation evidence="6">Cytoplasmic side</orientation>
    </subcellularLocation>
</comment>
<protein>
    <recommendedName>
        <fullName evidence="6">3'(2'),5'-bisphosphate nucleotidase CysQ</fullName>
        <ecNumber evidence="6">3.1.3.7</ecNumber>
    </recommendedName>
    <alternativeName>
        <fullName evidence="6">3'(2'),5-bisphosphonucleoside 3'(2')-phosphohydrolase</fullName>
    </alternativeName>
    <alternativeName>
        <fullName evidence="6">3'-phosphoadenosine 5'-phosphate phosphatase</fullName>
        <shortName evidence="6">PAP phosphatase</shortName>
    </alternativeName>
</protein>
<feature type="binding site" evidence="6">
    <location>
        <position position="86"/>
    </location>
    <ligand>
        <name>Mg(2+)</name>
        <dbReference type="ChEBI" id="CHEBI:18420"/>
        <label>1</label>
    </ligand>
</feature>
<dbReference type="Gene3D" id="3.40.190.80">
    <property type="match status" value="1"/>
</dbReference>
<dbReference type="InterPro" id="IPR000760">
    <property type="entry name" value="Inositol_monophosphatase-like"/>
</dbReference>
<dbReference type="PRINTS" id="PR00377">
    <property type="entry name" value="IMPHPHTASES"/>
</dbReference>
<feature type="binding site" evidence="6">
    <location>
        <position position="84"/>
    </location>
    <ligand>
        <name>Mg(2+)</name>
        <dbReference type="ChEBI" id="CHEBI:18420"/>
        <label>1</label>
    </ligand>
</feature>
<feature type="binding site" evidence="6">
    <location>
        <position position="84"/>
    </location>
    <ligand>
        <name>Mg(2+)</name>
        <dbReference type="ChEBI" id="CHEBI:18420"/>
        <label>2</label>
    </ligand>
</feature>
<keyword evidence="9" id="KW-1185">Reference proteome</keyword>
<feature type="binding site" evidence="7">
    <location>
        <position position="84"/>
    </location>
    <ligand>
        <name>Mg(2+)</name>
        <dbReference type="ChEBI" id="CHEBI:18420"/>
        <label>1</label>
        <note>catalytic</note>
    </ligand>
</feature>
<evidence type="ECO:0000256" key="2">
    <source>
        <dbReference type="ARBA" id="ARBA00022475"/>
    </source>
</evidence>
<dbReference type="CDD" id="cd01638">
    <property type="entry name" value="CysQ"/>
    <property type="match status" value="1"/>
</dbReference>
<dbReference type="GO" id="GO:0000103">
    <property type="term" value="P:sulfate assimilation"/>
    <property type="evidence" value="ECO:0007669"/>
    <property type="project" value="TreeGrafter"/>
</dbReference>
<feature type="binding site" evidence="6">
    <location>
        <position position="216"/>
    </location>
    <ligand>
        <name>substrate</name>
    </ligand>
</feature>
<dbReference type="AlphaFoldDB" id="A0A9X2L7R0"/>
<feature type="binding site" evidence="6">
    <location>
        <begin position="86"/>
        <end position="89"/>
    </location>
    <ligand>
        <name>substrate</name>
    </ligand>
</feature>
<dbReference type="GO" id="GO:0005886">
    <property type="term" value="C:plasma membrane"/>
    <property type="evidence" value="ECO:0007669"/>
    <property type="project" value="UniProtKB-SubCell"/>
</dbReference>
<feature type="binding site" evidence="7">
    <location>
        <position position="86"/>
    </location>
    <ligand>
        <name>Mg(2+)</name>
        <dbReference type="ChEBI" id="CHEBI:18420"/>
        <label>1</label>
        <note>catalytic</note>
    </ligand>
</feature>
<dbReference type="GO" id="GO:0000287">
    <property type="term" value="F:magnesium ion binding"/>
    <property type="evidence" value="ECO:0007669"/>
    <property type="project" value="UniProtKB-UniRule"/>
</dbReference>
<organism evidence="8 9">
    <name type="scientific">Parvularcula maris</name>
    <dbReference type="NCBI Taxonomy" id="2965077"/>
    <lineage>
        <taxon>Bacteria</taxon>
        <taxon>Pseudomonadati</taxon>
        <taxon>Pseudomonadota</taxon>
        <taxon>Alphaproteobacteria</taxon>
        <taxon>Parvularculales</taxon>
        <taxon>Parvularculaceae</taxon>
        <taxon>Parvularcula</taxon>
    </lineage>
</organism>
<evidence type="ECO:0000256" key="4">
    <source>
        <dbReference type="ARBA" id="ARBA00022801"/>
    </source>
</evidence>
<dbReference type="Gene3D" id="3.30.540.10">
    <property type="entry name" value="Fructose-1,6-Bisphosphatase, subunit A, domain 1"/>
    <property type="match status" value="1"/>
</dbReference>
<comment type="cofactor">
    <cofactor evidence="6 7">
        <name>Mg(2+)</name>
        <dbReference type="ChEBI" id="CHEBI:18420"/>
    </cofactor>
</comment>
<keyword evidence="2 6" id="KW-1003">Cell membrane</keyword>
<dbReference type="PANTHER" id="PTHR43028:SF5">
    <property type="entry name" value="3'(2'),5'-BISPHOSPHATE NUCLEOTIDASE 1"/>
    <property type="match status" value="1"/>
</dbReference>
<evidence type="ECO:0000256" key="1">
    <source>
        <dbReference type="ARBA" id="ARBA00005289"/>
    </source>
</evidence>
<dbReference type="InterPro" id="IPR006240">
    <property type="entry name" value="CysQ"/>
</dbReference>
<dbReference type="RefSeq" id="WP_256618363.1">
    <property type="nucleotide sequence ID" value="NZ_JANIBC010000002.1"/>
</dbReference>
<accession>A0A9X2L7R0</accession>
<dbReference type="EC" id="3.1.3.7" evidence="6"/>
<comment type="similarity">
    <text evidence="1 6">Belongs to the inositol monophosphatase superfamily. CysQ family.</text>
</comment>
<evidence type="ECO:0000313" key="9">
    <source>
        <dbReference type="Proteomes" id="UP001142610"/>
    </source>
</evidence>
<dbReference type="NCBIfam" id="TIGR01331">
    <property type="entry name" value="bisphos_cysQ"/>
    <property type="match status" value="1"/>
</dbReference>
<evidence type="ECO:0000256" key="6">
    <source>
        <dbReference type="HAMAP-Rule" id="MF_02095"/>
    </source>
</evidence>
<dbReference type="HAMAP" id="MF_02095">
    <property type="entry name" value="CysQ"/>
    <property type="match status" value="1"/>
</dbReference>
<evidence type="ECO:0000256" key="7">
    <source>
        <dbReference type="PIRSR" id="PIRSR600760-2"/>
    </source>
</evidence>
<name>A0A9X2L7R0_9PROT</name>
<keyword evidence="4 6" id="KW-0378">Hydrolase</keyword>
<dbReference type="PANTHER" id="PTHR43028">
    <property type="entry name" value="3'(2'),5'-BISPHOSPHATE NUCLEOTIDASE 1"/>
    <property type="match status" value="1"/>
</dbReference>
<feature type="binding site" evidence="7">
    <location>
        <position position="216"/>
    </location>
    <ligand>
        <name>Mg(2+)</name>
        <dbReference type="ChEBI" id="CHEBI:18420"/>
        <label>1</label>
        <note>catalytic</note>
    </ligand>
</feature>
<dbReference type="GO" id="GO:0008441">
    <property type="term" value="F:3'(2'),5'-bisphosphate nucleotidase activity"/>
    <property type="evidence" value="ECO:0007669"/>
    <property type="project" value="UniProtKB-UniRule"/>
</dbReference>
<evidence type="ECO:0000256" key="5">
    <source>
        <dbReference type="ARBA" id="ARBA00023136"/>
    </source>
</evidence>
<comment type="function">
    <text evidence="6">Converts adenosine-3',5'-bisphosphate (PAP) to AMP.</text>
</comment>
<dbReference type="InterPro" id="IPR020550">
    <property type="entry name" value="Inositol_monophosphatase_CS"/>
</dbReference>
<comment type="caution">
    <text evidence="8">The sequence shown here is derived from an EMBL/GenBank/DDBJ whole genome shotgun (WGS) entry which is preliminary data.</text>
</comment>
<gene>
    <name evidence="6 8" type="primary">cysQ</name>
    <name evidence="8" type="ORF">NOG11_03925</name>
</gene>
<keyword evidence="6 7" id="KW-0460">Magnesium</keyword>
<dbReference type="GO" id="GO:0046854">
    <property type="term" value="P:phosphatidylinositol phosphate biosynthetic process"/>
    <property type="evidence" value="ECO:0007669"/>
    <property type="project" value="InterPro"/>
</dbReference>